<evidence type="ECO:0000313" key="4">
    <source>
        <dbReference type="Proteomes" id="UP000824070"/>
    </source>
</evidence>
<organism evidence="3 4">
    <name type="scientific">Candidatus Alloenteromonas pullicola</name>
    <dbReference type="NCBI Taxonomy" id="2840784"/>
    <lineage>
        <taxon>Bacteria</taxon>
        <taxon>Bacillati</taxon>
        <taxon>Bacillota</taxon>
        <taxon>Bacillota incertae sedis</taxon>
        <taxon>Candidatus Alloenteromonas</taxon>
    </lineage>
</organism>
<comment type="caution">
    <text evidence="3">The sequence shown here is derived from an EMBL/GenBank/DDBJ whole genome shotgun (WGS) entry which is preliminary data.</text>
</comment>
<dbReference type="AlphaFoldDB" id="A0A9D1S3G2"/>
<dbReference type="EMBL" id="DVMV01000017">
    <property type="protein sequence ID" value="HIU45158.1"/>
    <property type="molecule type" value="Genomic_DNA"/>
</dbReference>
<dbReference type="InterPro" id="IPR001584">
    <property type="entry name" value="Integrase_cat-core"/>
</dbReference>
<sequence>MEDRSGDGIQDKELYQRKHSGLNFRHFAERLDEEEGVMASYRSIYRILTEAGFRSPKGHRPKRAQAKHPSRPRRKGFGELLQIDVTIHNWLGDGLPKATLHGAIDDAAGAIMGPFLDKEETLRGYYEMAWRILLEYGIPEAFYGDNGTIFEHRELPERNKAIDRDAHISFKRVCRQLGIELTATSASQAWGTLQPRLASGLGVRVSRQ</sequence>
<dbReference type="Gene3D" id="3.30.420.10">
    <property type="entry name" value="Ribonuclease H-like superfamily/Ribonuclease H"/>
    <property type="match status" value="1"/>
</dbReference>
<dbReference type="GO" id="GO:0003676">
    <property type="term" value="F:nucleic acid binding"/>
    <property type="evidence" value="ECO:0007669"/>
    <property type="project" value="InterPro"/>
</dbReference>
<protein>
    <submittedName>
        <fullName evidence="3">DDE-type integrase/transposase/recombinase</fullName>
    </submittedName>
</protein>
<accession>A0A9D1S3G2</accession>
<dbReference type="Proteomes" id="UP000824070">
    <property type="component" value="Unassembled WGS sequence"/>
</dbReference>
<dbReference type="SUPFAM" id="SSF53098">
    <property type="entry name" value="Ribonuclease H-like"/>
    <property type="match status" value="1"/>
</dbReference>
<evidence type="ECO:0000259" key="2">
    <source>
        <dbReference type="PROSITE" id="PS50994"/>
    </source>
</evidence>
<dbReference type="InterPro" id="IPR036397">
    <property type="entry name" value="RNaseH_sf"/>
</dbReference>
<evidence type="ECO:0000256" key="1">
    <source>
        <dbReference type="SAM" id="MobiDB-lite"/>
    </source>
</evidence>
<dbReference type="PROSITE" id="PS50994">
    <property type="entry name" value="INTEGRASE"/>
    <property type="match status" value="1"/>
</dbReference>
<feature type="compositionally biased region" description="Basic residues" evidence="1">
    <location>
        <begin position="56"/>
        <end position="74"/>
    </location>
</feature>
<feature type="domain" description="Integrase catalytic" evidence="2">
    <location>
        <begin position="68"/>
        <end position="208"/>
    </location>
</feature>
<gene>
    <name evidence="3" type="ORF">IAC52_02545</name>
</gene>
<feature type="region of interest" description="Disordered" evidence="1">
    <location>
        <begin position="54"/>
        <end position="74"/>
    </location>
</feature>
<dbReference type="InterPro" id="IPR012337">
    <property type="entry name" value="RNaseH-like_sf"/>
</dbReference>
<name>A0A9D1S3G2_9FIRM</name>
<reference evidence="3" key="1">
    <citation type="submission" date="2020-10" db="EMBL/GenBank/DDBJ databases">
        <authorList>
            <person name="Gilroy R."/>
        </authorList>
    </citation>
    <scope>NUCLEOTIDE SEQUENCE</scope>
    <source>
        <strain evidence="3">ChiGjej1B1-22543</strain>
    </source>
</reference>
<proteinExistence type="predicted"/>
<evidence type="ECO:0000313" key="3">
    <source>
        <dbReference type="EMBL" id="HIU45158.1"/>
    </source>
</evidence>
<reference evidence="3" key="2">
    <citation type="journal article" date="2021" name="PeerJ">
        <title>Extensive microbial diversity within the chicken gut microbiome revealed by metagenomics and culture.</title>
        <authorList>
            <person name="Gilroy R."/>
            <person name="Ravi A."/>
            <person name="Getino M."/>
            <person name="Pursley I."/>
            <person name="Horton D.L."/>
            <person name="Alikhan N.F."/>
            <person name="Baker D."/>
            <person name="Gharbi K."/>
            <person name="Hall N."/>
            <person name="Watson M."/>
            <person name="Adriaenssens E.M."/>
            <person name="Foster-Nyarko E."/>
            <person name="Jarju S."/>
            <person name="Secka A."/>
            <person name="Antonio M."/>
            <person name="Oren A."/>
            <person name="Chaudhuri R.R."/>
            <person name="La Ragione R."/>
            <person name="Hildebrand F."/>
            <person name="Pallen M.J."/>
        </authorList>
    </citation>
    <scope>NUCLEOTIDE SEQUENCE</scope>
    <source>
        <strain evidence="3">ChiGjej1B1-22543</strain>
    </source>
</reference>
<dbReference type="GO" id="GO:0015074">
    <property type="term" value="P:DNA integration"/>
    <property type="evidence" value="ECO:0007669"/>
    <property type="project" value="InterPro"/>
</dbReference>